<keyword evidence="3" id="KW-1185">Reference proteome</keyword>
<evidence type="ECO:0000313" key="2">
    <source>
        <dbReference type="EMBL" id="KAK6335393.1"/>
    </source>
</evidence>
<feature type="compositionally biased region" description="Polar residues" evidence="1">
    <location>
        <begin position="669"/>
        <end position="683"/>
    </location>
</feature>
<protein>
    <submittedName>
        <fullName evidence="2">Uncharacterized protein</fullName>
    </submittedName>
</protein>
<evidence type="ECO:0000256" key="1">
    <source>
        <dbReference type="SAM" id="MobiDB-lite"/>
    </source>
</evidence>
<feature type="region of interest" description="Disordered" evidence="1">
    <location>
        <begin position="617"/>
        <end position="693"/>
    </location>
</feature>
<proteinExistence type="predicted"/>
<dbReference type="EMBL" id="JAVHNQ010000012">
    <property type="protein sequence ID" value="KAK6335393.1"/>
    <property type="molecule type" value="Genomic_DNA"/>
</dbReference>
<name>A0AAV9U3Y7_9PEZI</name>
<gene>
    <name evidence="2" type="ORF">TWF696_002172</name>
</gene>
<evidence type="ECO:0000313" key="3">
    <source>
        <dbReference type="Proteomes" id="UP001375240"/>
    </source>
</evidence>
<comment type="caution">
    <text evidence="2">The sequence shown here is derived from an EMBL/GenBank/DDBJ whole genome shotgun (WGS) entry which is preliminary data.</text>
</comment>
<dbReference type="Proteomes" id="UP001375240">
    <property type="component" value="Unassembled WGS sequence"/>
</dbReference>
<reference evidence="2 3" key="1">
    <citation type="submission" date="2019-10" db="EMBL/GenBank/DDBJ databases">
        <authorList>
            <person name="Palmer J.M."/>
        </authorList>
    </citation>
    <scope>NUCLEOTIDE SEQUENCE [LARGE SCALE GENOMIC DNA]</scope>
    <source>
        <strain evidence="2 3">TWF696</strain>
    </source>
</reference>
<accession>A0AAV9U3Y7</accession>
<sequence>MDFLQQLYLKVKSVARSVALMNRAQLENLAESRNLMTNGFTSCLSGEMRMRMRMSKQRKVYIGGEKTRARSLANRPANQVPALVEIGLQANAYRTARERGTRNFQRVTTDTDPEIRDIDIGHADINLKPRDQPLDAAVRRVLQRYSKSDIENPRLSGSLLSPDDKSFRPVELSRNGQTVFSTAASLEHKFLVVSWAEEAVNDLSPRMYACWKASLNDARFDRYPAKASEKLTLRDILFEKDKNLGHIIIAGVKARQSLLLLEDICTQFGITANAGYSEDHVLFSGPDGPNIVRKICRYEVENIVTGRTYSSDMQRDNLFALLGLPEINAVKLMTDTYQIGLGSAYISEIIAITTRSGHNGPISTADIVFRLKRPSDAIERGPDVGAPDSPGDESAMQLRFQSELYDHPVMEVLQRFKEDLAPYKPQPGPSYRRAEARSRGYSFEIYASTVERQLVLGDIEGSENRNPREANGLLPEILGFTWGRAAGRVRLEHIMFARHLSLEAEQFLKEHLGDSATKTFRAADPADSDEVFRQFLKIPKEGKLCESFSNVNTYSLMHGASYLDTIHLFKIEGENPGSFEQHILVHMSPPMEQTTFYDDDLYYYGSIRYNGPLQKITAGQNQDQDPKLPEAGPSKETNDVARQSQSHNDRDRDPQLPELEDDDGRRTQPAIQQPPNTGTQANQAAVPRRRLPLPVNPVNTVDQIIRMGAWLAAKSNMCFLLMDQLYAIRNWPTWNGGRLIDGSSYTVNPGGLPKRAAGIEAQYHLEDITTPDSADKAALRVQSSYKPILAALQSMQSKSGTDKASSPPNSDVGSVVDTPRLLRLLDVSPKVQKFSVFQVTSQHTIERDGKKEQIGAKSQIAYCGDPLGSHIFINGRPRPPKNVNIRGPESMNVLYRTLAHVKQDRRTKPVLVFINSDGLTPKTHMLLQAIRVTYRELLLEGSVLYLTNPFWEGTGEPADAESARLVRQHIYGFNSDRVLSRSILLRRVRLWLLLTGIQEIYDASPYIQYCNEINLNIDSIRQINAIAIHYEPKQIPNFNKPIMQTRVLVILTDVASSIKRWEGVTGSPEFHSYEKLAFKESQMSRAWIQGESTMLYQTVASQVFRLPQSLQPVSVKISHPVDAGRDRIAIPKSWKSRHHGDPSMSNYREVEVTPFREANLKITIWVSPTGDHLIIKSPLPASMPTSVKSNILFNAWKAFLASAGPDSWTSGRAGSRPQLRFITFQNVASDIARYLIDTFRSENAYMNGNILTLNLYSIMQNPAHWKAYRLKLTSFVTMAGTPEVEVVDNMLAIFGAQIAEITHTGTGFRIAAISYNLAKPGIGTEDLHVLVEPAFRSSQLGL</sequence>
<organism evidence="2 3">
    <name type="scientific">Orbilia brochopaga</name>
    <dbReference type="NCBI Taxonomy" id="3140254"/>
    <lineage>
        <taxon>Eukaryota</taxon>
        <taxon>Fungi</taxon>
        <taxon>Dikarya</taxon>
        <taxon>Ascomycota</taxon>
        <taxon>Pezizomycotina</taxon>
        <taxon>Orbiliomycetes</taxon>
        <taxon>Orbiliales</taxon>
        <taxon>Orbiliaceae</taxon>
        <taxon>Orbilia</taxon>
    </lineage>
</organism>